<name>A0A0E9RFH7_ANGAN</name>
<proteinExistence type="predicted"/>
<dbReference type="EMBL" id="GBXM01080691">
    <property type="protein sequence ID" value="JAH27886.1"/>
    <property type="molecule type" value="Transcribed_RNA"/>
</dbReference>
<reference evidence="2" key="1">
    <citation type="submission" date="2014-11" db="EMBL/GenBank/DDBJ databases">
        <authorList>
            <person name="Amaro Gonzalez C."/>
        </authorList>
    </citation>
    <scope>NUCLEOTIDE SEQUENCE</scope>
</reference>
<keyword evidence="1" id="KW-0472">Membrane</keyword>
<feature type="transmembrane region" description="Helical" evidence="1">
    <location>
        <begin position="39"/>
        <end position="66"/>
    </location>
</feature>
<organism evidence="2">
    <name type="scientific">Anguilla anguilla</name>
    <name type="common">European freshwater eel</name>
    <name type="synonym">Muraena anguilla</name>
    <dbReference type="NCBI Taxonomy" id="7936"/>
    <lineage>
        <taxon>Eukaryota</taxon>
        <taxon>Metazoa</taxon>
        <taxon>Chordata</taxon>
        <taxon>Craniata</taxon>
        <taxon>Vertebrata</taxon>
        <taxon>Euteleostomi</taxon>
        <taxon>Actinopterygii</taxon>
        <taxon>Neopterygii</taxon>
        <taxon>Teleostei</taxon>
        <taxon>Anguilliformes</taxon>
        <taxon>Anguillidae</taxon>
        <taxon>Anguilla</taxon>
    </lineage>
</organism>
<dbReference type="AlphaFoldDB" id="A0A0E9RFH7"/>
<reference evidence="2" key="2">
    <citation type="journal article" date="2015" name="Fish Shellfish Immunol.">
        <title>Early steps in the European eel (Anguilla anguilla)-Vibrio vulnificus interaction in the gills: Role of the RtxA13 toxin.</title>
        <authorList>
            <person name="Callol A."/>
            <person name="Pajuelo D."/>
            <person name="Ebbesson L."/>
            <person name="Teles M."/>
            <person name="MacKenzie S."/>
            <person name="Amaro C."/>
        </authorList>
    </citation>
    <scope>NUCLEOTIDE SEQUENCE</scope>
</reference>
<sequence length="67" mass="7339">MAVLRTTSSCLIFNGCVLVFCFLMVSCIMSATLNCCHMNVYGIAHCLIMSPSSCLFCTSMMLMALVR</sequence>
<protein>
    <submittedName>
        <fullName evidence="2">Uncharacterized protein</fullName>
    </submittedName>
</protein>
<accession>A0A0E9RFH7</accession>
<feature type="transmembrane region" description="Helical" evidence="1">
    <location>
        <begin position="12"/>
        <end position="33"/>
    </location>
</feature>
<keyword evidence="1" id="KW-0812">Transmembrane</keyword>
<dbReference type="PROSITE" id="PS51257">
    <property type="entry name" value="PROKAR_LIPOPROTEIN"/>
    <property type="match status" value="1"/>
</dbReference>
<evidence type="ECO:0000313" key="2">
    <source>
        <dbReference type="EMBL" id="JAH27886.1"/>
    </source>
</evidence>
<keyword evidence="1" id="KW-1133">Transmembrane helix</keyword>
<evidence type="ECO:0000256" key="1">
    <source>
        <dbReference type="SAM" id="Phobius"/>
    </source>
</evidence>